<evidence type="ECO:0000313" key="2">
    <source>
        <dbReference type="Proteomes" id="UP001501598"/>
    </source>
</evidence>
<gene>
    <name evidence="1" type="ORF">GCM10023175_68750</name>
</gene>
<protein>
    <submittedName>
        <fullName evidence="1">Aspartate/glutamate racemase family protein</fullName>
    </submittedName>
</protein>
<dbReference type="Pfam" id="PF17645">
    <property type="entry name" value="Amdase"/>
    <property type="match status" value="1"/>
</dbReference>
<name>A0ABP8S456_9PSEU</name>
<comment type="caution">
    <text evidence="1">The sequence shown here is derived from an EMBL/GenBank/DDBJ whole genome shotgun (WGS) entry which is preliminary data.</text>
</comment>
<dbReference type="Gene3D" id="3.40.50.12500">
    <property type="match status" value="1"/>
</dbReference>
<evidence type="ECO:0000313" key="1">
    <source>
        <dbReference type="EMBL" id="GAA4559896.1"/>
    </source>
</evidence>
<dbReference type="RefSeq" id="WP_345427561.1">
    <property type="nucleotide sequence ID" value="NZ_BAABGT010000122.1"/>
</dbReference>
<organism evidence="1 2">
    <name type="scientific">Pseudonocardia xishanensis</name>
    <dbReference type="NCBI Taxonomy" id="630995"/>
    <lineage>
        <taxon>Bacteria</taxon>
        <taxon>Bacillati</taxon>
        <taxon>Actinomycetota</taxon>
        <taxon>Actinomycetes</taxon>
        <taxon>Pseudonocardiales</taxon>
        <taxon>Pseudonocardiaceae</taxon>
        <taxon>Pseudonocardia</taxon>
    </lineage>
</organism>
<accession>A0ABP8S456</accession>
<dbReference type="PIRSF" id="PIRSF015736">
    <property type="entry name" value="MI"/>
    <property type="match status" value="1"/>
</dbReference>
<reference evidence="2" key="1">
    <citation type="journal article" date="2019" name="Int. J. Syst. Evol. Microbiol.">
        <title>The Global Catalogue of Microorganisms (GCM) 10K type strain sequencing project: providing services to taxonomists for standard genome sequencing and annotation.</title>
        <authorList>
            <consortium name="The Broad Institute Genomics Platform"/>
            <consortium name="The Broad Institute Genome Sequencing Center for Infectious Disease"/>
            <person name="Wu L."/>
            <person name="Ma J."/>
        </authorList>
    </citation>
    <scope>NUCLEOTIDE SEQUENCE [LARGE SCALE GENOMIC DNA]</scope>
    <source>
        <strain evidence="2">JCM 17906</strain>
    </source>
</reference>
<sequence>MTTVGILYPGFSAEDDYPRAERLLGGDARLPLVHTLMREDAHRVDALRDVGSEDVLADGAQAVAASDGPLDSIIWACTSGSFVFGWDGAQAQVAALQEVAGVPASSTSFAFVDACRRLGVTSVAIGATYPADVAERFVEFLGKAGIRVLTMTPRGIVTAAEVGTLTEDVVLDFAAAVDLPEADAILLPDTALHTVELLDRLDARVGKPVLTANQVSVWQGLRLAGADHARDGLGALFAAGGPRD</sequence>
<dbReference type="PANTHER" id="PTHR40267:SF1">
    <property type="entry name" value="BLR3294 PROTEIN"/>
    <property type="match status" value="1"/>
</dbReference>
<dbReference type="InterPro" id="IPR053714">
    <property type="entry name" value="Iso_Racemase_Enz_sf"/>
</dbReference>
<dbReference type="EMBL" id="BAABGT010000122">
    <property type="protein sequence ID" value="GAA4559896.1"/>
    <property type="molecule type" value="Genomic_DNA"/>
</dbReference>
<dbReference type="InterPro" id="IPR026286">
    <property type="entry name" value="MaiA/AMDase"/>
</dbReference>
<dbReference type="PANTHER" id="PTHR40267">
    <property type="entry name" value="BLR3294 PROTEIN"/>
    <property type="match status" value="1"/>
</dbReference>
<proteinExistence type="predicted"/>
<keyword evidence="2" id="KW-1185">Reference proteome</keyword>
<dbReference type="Proteomes" id="UP001501598">
    <property type="component" value="Unassembled WGS sequence"/>
</dbReference>